<gene>
    <name evidence="1" type="ORF">HY730_08425</name>
</gene>
<organism evidence="1 2">
    <name type="scientific">Tectimicrobiota bacterium</name>
    <dbReference type="NCBI Taxonomy" id="2528274"/>
    <lineage>
        <taxon>Bacteria</taxon>
        <taxon>Pseudomonadati</taxon>
        <taxon>Nitrospinota/Tectimicrobiota group</taxon>
        <taxon>Candidatus Tectimicrobiota</taxon>
    </lineage>
</organism>
<protein>
    <submittedName>
        <fullName evidence="1">Uncharacterized protein</fullName>
    </submittedName>
</protein>
<dbReference type="AlphaFoldDB" id="A0A933LR47"/>
<name>A0A933LR47_UNCTE</name>
<comment type="caution">
    <text evidence="1">The sequence shown here is derived from an EMBL/GenBank/DDBJ whole genome shotgun (WGS) entry which is preliminary data.</text>
</comment>
<evidence type="ECO:0000313" key="2">
    <source>
        <dbReference type="Proteomes" id="UP000772181"/>
    </source>
</evidence>
<sequence length="114" mass="13155">MGDLELLKNRLLKFLGKPLLKIGDLKPEMIPESTGIYAIYETLKGNDPPRIMYIAIVTDTKRRPRLSTGLRFRIWEKHCGTRGEDSFRSGLKELRRLESFEDTQAYLRSPDKSG</sequence>
<proteinExistence type="predicted"/>
<evidence type="ECO:0000313" key="1">
    <source>
        <dbReference type="EMBL" id="MBI4596384.1"/>
    </source>
</evidence>
<accession>A0A933LR47</accession>
<reference evidence="1" key="1">
    <citation type="submission" date="2020-07" db="EMBL/GenBank/DDBJ databases">
        <title>Huge and variable diversity of episymbiotic CPR bacteria and DPANN archaea in groundwater ecosystems.</title>
        <authorList>
            <person name="He C.Y."/>
            <person name="Keren R."/>
            <person name="Whittaker M."/>
            <person name="Farag I.F."/>
            <person name="Doudna J."/>
            <person name="Cate J.H.D."/>
            <person name="Banfield J.F."/>
        </authorList>
    </citation>
    <scope>NUCLEOTIDE SEQUENCE</scope>
    <source>
        <strain evidence="1">NC_groundwater_1482_Ag_S-0.65um_47_24</strain>
    </source>
</reference>
<dbReference type="Proteomes" id="UP000772181">
    <property type="component" value="Unassembled WGS sequence"/>
</dbReference>
<dbReference type="EMBL" id="JACQWF010000371">
    <property type="protein sequence ID" value="MBI4596384.1"/>
    <property type="molecule type" value="Genomic_DNA"/>
</dbReference>